<accession>A0ABT3A464</accession>
<feature type="region of interest" description="Disordered" evidence="1">
    <location>
        <begin position="425"/>
        <end position="448"/>
    </location>
</feature>
<dbReference type="InterPro" id="IPR018579">
    <property type="entry name" value="Restrct_endonuc_II_LlaJI"/>
</dbReference>
<keyword evidence="2" id="KW-0378">Hydrolase</keyword>
<protein>
    <submittedName>
        <fullName evidence="2">LlaJI family restriction endonuclease</fullName>
        <ecNumber evidence="2">3.1.21.-</ecNumber>
    </submittedName>
</protein>
<reference evidence="2 3" key="1">
    <citation type="submission" date="2022-10" db="EMBL/GenBank/DDBJ databases">
        <title>Sinirhodobacter sp. nov., isolated from ocean surface sediments.</title>
        <authorList>
            <person name="He W."/>
            <person name="Wang L."/>
            <person name="Zhang D.-F."/>
        </authorList>
    </citation>
    <scope>NUCLEOTIDE SEQUENCE [LARGE SCALE GENOMIC DNA]</scope>
    <source>
        <strain evidence="2 3">WL0115</strain>
    </source>
</reference>
<evidence type="ECO:0000256" key="1">
    <source>
        <dbReference type="SAM" id="MobiDB-lite"/>
    </source>
</evidence>
<feature type="compositionally biased region" description="Acidic residues" evidence="1">
    <location>
        <begin position="431"/>
        <end position="441"/>
    </location>
</feature>
<feature type="compositionally biased region" description="Basic and acidic residues" evidence="1">
    <location>
        <begin position="279"/>
        <end position="292"/>
    </location>
</feature>
<keyword evidence="2" id="KW-0255">Endonuclease</keyword>
<dbReference type="GO" id="GO:0016787">
    <property type="term" value="F:hydrolase activity"/>
    <property type="evidence" value="ECO:0007669"/>
    <property type="project" value="UniProtKB-KW"/>
</dbReference>
<name>A0ABT3A464_9RHOB</name>
<dbReference type="Proteomes" id="UP001526166">
    <property type="component" value="Unassembled WGS sequence"/>
</dbReference>
<evidence type="ECO:0000313" key="3">
    <source>
        <dbReference type="Proteomes" id="UP001526166"/>
    </source>
</evidence>
<sequence length="448" mass="49734">MKTKPEVKFRVFEDRTAVNDLGSTAGSLLAILKAWDIGKIEDKETVHFCGLIGHPDLGTTAFIPRQSSTGNAEVDKEIAAYTMRALSRFGAEVSQREFESDGEAGNPNLLSVVKKLAEDFRQFGIFSERERIRTRNSGKIDWGRTLSRVVATPGSGGRPVFLDLRTSRSRSETNANLSQIQAAVMREILAMHGWWLSVGRGRDVELRSVPLPPSRRAKWEGQLSRILPTLYSARSLFLAEHLKYYLSHTRASSSGTFVFGLTDFHSVWEAMLRETLKRPPEDTGRNWTRELPKPTYNLANGSRPEARQQGMIPDIILEGRDHYTIIDAKYYAATSSATAPGWPDIAKQQFYELGMRSVVGTTPEIESIFVFPGRNSEGPLHSVAMRDSSGRKVASFPEIRCAYADVATVLIAYIKRTSDLAIGSPLSASDLDSDSDSDSDDAERPARL</sequence>
<dbReference type="GO" id="GO:0004519">
    <property type="term" value="F:endonuclease activity"/>
    <property type="evidence" value="ECO:0007669"/>
    <property type="project" value="UniProtKB-KW"/>
</dbReference>
<dbReference type="EMBL" id="JAOWKW010000020">
    <property type="protein sequence ID" value="MCV2880365.1"/>
    <property type="molecule type" value="Genomic_DNA"/>
</dbReference>
<organism evidence="2 3">
    <name type="scientific">Sedimentimonas flavescens</name>
    <dbReference type="NCBI Taxonomy" id="2851012"/>
    <lineage>
        <taxon>Bacteria</taxon>
        <taxon>Pseudomonadati</taxon>
        <taxon>Pseudomonadota</taxon>
        <taxon>Alphaproteobacteria</taxon>
        <taxon>Rhodobacterales</taxon>
        <taxon>Rhodobacter group</taxon>
        <taxon>Sedimentimonas</taxon>
    </lineage>
</organism>
<dbReference type="RefSeq" id="WP_263848654.1">
    <property type="nucleotide sequence ID" value="NZ_JAOWKW010000020.1"/>
</dbReference>
<dbReference type="Pfam" id="PF09563">
    <property type="entry name" value="RE_LlaJI"/>
    <property type="match status" value="1"/>
</dbReference>
<keyword evidence="3" id="KW-1185">Reference proteome</keyword>
<proteinExistence type="predicted"/>
<feature type="region of interest" description="Disordered" evidence="1">
    <location>
        <begin position="279"/>
        <end position="304"/>
    </location>
</feature>
<keyword evidence="2" id="KW-0540">Nuclease</keyword>
<dbReference type="EC" id="3.1.21.-" evidence="2"/>
<evidence type="ECO:0000313" key="2">
    <source>
        <dbReference type="EMBL" id="MCV2880365.1"/>
    </source>
</evidence>
<comment type="caution">
    <text evidence="2">The sequence shown here is derived from an EMBL/GenBank/DDBJ whole genome shotgun (WGS) entry which is preliminary data.</text>
</comment>
<gene>
    <name evidence="2" type="ORF">OE699_16145</name>
</gene>